<sequence length="90" mass="10373">MAREKKWPAAIGLSLLLIQASWQPRVNSFSLFLPFFHVCTSPNSKGYMVNPLRYLRNSGQIMDHGRGFLGPYVLRERRRPSLNSNSYALF</sequence>
<reference evidence="2" key="1">
    <citation type="submission" date="2018-01" db="EMBL/GenBank/DDBJ databases">
        <title>An insight into the sialome of Amazonian anophelines.</title>
        <authorList>
            <person name="Ribeiro J.M."/>
            <person name="Scarpassa V."/>
            <person name="Calvo E."/>
        </authorList>
    </citation>
    <scope>NUCLEOTIDE SEQUENCE</scope>
</reference>
<organism evidence="2">
    <name type="scientific">Anopheles darlingi</name>
    <name type="common">Mosquito</name>
    <dbReference type="NCBI Taxonomy" id="43151"/>
    <lineage>
        <taxon>Eukaryota</taxon>
        <taxon>Metazoa</taxon>
        <taxon>Ecdysozoa</taxon>
        <taxon>Arthropoda</taxon>
        <taxon>Hexapoda</taxon>
        <taxon>Insecta</taxon>
        <taxon>Pterygota</taxon>
        <taxon>Neoptera</taxon>
        <taxon>Endopterygota</taxon>
        <taxon>Diptera</taxon>
        <taxon>Nematocera</taxon>
        <taxon>Culicoidea</taxon>
        <taxon>Culicidae</taxon>
        <taxon>Anophelinae</taxon>
        <taxon>Anopheles</taxon>
    </lineage>
</organism>
<name>A0A2M4D6D9_ANODA</name>
<dbReference type="EMBL" id="GGFL01008966">
    <property type="protein sequence ID" value="MBW73144.1"/>
    <property type="molecule type" value="Transcribed_RNA"/>
</dbReference>
<evidence type="ECO:0000313" key="2">
    <source>
        <dbReference type="EMBL" id="MBW73144.1"/>
    </source>
</evidence>
<keyword evidence="1" id="KW-0732">Signal</keyword>
<dbReference type="AlphaFoldDB" id="A0A2M4D6D9"/>
<feature type="chain" id="PRO_5014656453" evidence="1">
    <location>
        <begin position="29"/>
        <end position="90"/>
    </location>
</feature>
<proteinExistence type="predicted"/>
<evidence type="ECO:0000256" key="1">
    <source>
        <dbReference type="SAM" id="SignalP"/>
    </source>
</evidence>
<accession>A0A2M4D6D9</accession>
<protein>
    <submittedName>
        <fullName evidence="2">Putative secreted protein</fullName>
    </submittedName>
</protein>
<feature type="signal peptide" evidence="1">
    <location>
        <begin position="1"/>
        <end position="28"/>
    </location>
</feature>